<keyword evidence="5" id="KW-0804">Transcription</keyword>
<keyword evidence="1" id="KW-0678">Repressor</keyword>
<keyword evidence="3" id="KW-0805">Transcription regulation</keyword>
<evidence type="ECO:0000256" key="3">
    <source>
        <dbReference type="ARBA" id="ARBA00023015"/>
    </source>
</evidence>
<name>Q029I2_SOLUE</name>
<dbReference type="PANTHER" id="PTHR35401:SF1">
    <property type="entry name" value="CYTOPLASMIC PROTEIN"/>
    <property type="match status" value="1"/>
</dbReference>
<evidence type="ECO:0000313" key="7">
    <source>
        <dbReference type="EMBL" id="ABJ82294.1"/>
    </source>
</evidence>
<gene>
    <name evidence="7" type="ordered locus">Acid_1300</name>
</gene>
<dbReference type="SUPFAM" id="SSF47598">
    <property type="entry name" value="Ribbon-helix-helix"/>
    <property type="match status" value="1"/>
</dbReference>
<accession>Q029I2</accession>
<dbReference type="InParanoid" id="Q029I2"/>
<evidence type="ECO:0000256" key="6">
    <source>
        <dbReference type="ARBA" id="ARBA00049988"/>
    </source>
</evidence>
<protein>
    <recommendedName>
        <fullName evidence="8">DUF1778 domain-containing protein</fullName>
    </recommendedName>
</protein>
<keyword evidence="4" id="KW-0238">DNA-binding</keyword>
<evidence type="ECO:0000256" key="4">
    <source>
        <dbReference type="ARBA" id="ARBA00023125"/>
    </source>
</evidence>
<dbReference type="Pfam" id="PF08681">
    <property type="entry name" value="TacA1"/>
    <property type="match status" value="1"/>
</dbReference>
<organism evidence="7">
    <name type="scientific">Solibacter usitatus (strain Ellin6076)</name>
    <dbReference type="NCBI Taxonomy" id="234267"/>
    <lineage>
        <taxon>Bacteria</taxon>
        <taxon>Pseudomonadati</taxon>
        <taxon>Acidobacteriota</taxon>
        <taxon>Terriglobia</taxon>
        <taxon>Bryobacterales</taxon>
        <taxon>Solibacteraceae</taxon>
        <taxon>Candidatus Solibacter</taxon>
    </lineage>
</organism>
<dbReference type="AlphaFoldDB" id="Q029I2"/>
<dbReference type="STRING" id="234267.Acid_1300"/>
<dbReference type="Gene3D" id="1.20.5.780">
    <property type="entry name" value="Single helix bin"/>
    <property type="match status" value="1"/>
</dbReference>
<dbReference type="GO" id="GO:0003677">
    <property type="term" value="F:DNA binding"/>
    <property type="evidence" value="ECO:0007669"/>
    <property type="project" value="UniProtKB-KW"/>
</dbReference>
<dbReference type="GO" id="GO:0006355">
    <property type="term" value="P:regulation of DNA-templated transcription"/>
    <property type="evidence" value="ECO:0007669"/>
    <property type="project" value="InterPro"/>
</dbReference>
<dbReference type="HOGENOM" id="CLU_152494_1_2_0"/>
<dbReference type="KEGG" id="sus:Acid_1300"/>
<evidence type="ECO:0000256" key="2">
    <source>
        <dbReference type="ARBA" id="ARBA00022649"/>
    </source>
</evidence>
<dbReference type="PANTHER" id="PTHR35401">
    <property type="entry name" value="COPG FAMILY HELIX-TURN-HELIX PROTEIN-RELATED-RELATED"/>
    <property type="match status" value="1"/>
</dbReference>
<proteinExistence type="inferred from homology"/>
<evidence type="ECO:0008006" key="8">
    <source>
        <dbReference type="Google" id="ProtNLM"/>
    </source>
</evidence>
<reference evidence="7" key="1">
    <citation type="submission" date="2006-10" db="EMBL/GenBank/DDBJ databases">
        <title>Complete sequence of Solibacter usitatus Ellin6076.</title>
        <authorList>
            <consortium name="US DOE Joint Genome Institute"/>
            <person name="Copeland A."/>
            <person name="Lucas S."/>
            <person name="Lapidus A."/>
            <person name="Barry K."/>
            <person name="Detter J.C."/>
            <person name="Glavina del Rio T."/>
            <person name="Hammon N."/>
            <person name="Israni S."/>
            <person name="Dalin E."/>
            <person name="Tice H."/>
            <person name="Pitluck S."/>
            <person name="Thompson L.S."/>
            <person name="Brettin T."/>
            <person name="Bruce D."/>
            <person name="Han C."/>
            <person name="Tapia R."/>
            <person name="Gilna P."/>
            <person name="Schmutz J."/>
            <person name="Larimer F."/>
            <person name="Land M."/>
            <person name="Hauser L."/>
            <person name="Kyrpides N."/>
            <person name="Mikhailova N."/>
            <person name="Janssen P.H."/>
            <person name="Kuske C.R."/>
            <person name="Richardson P."/>
        </authorList>
    </citation>
    <scope>NUCLEOTIDE SEQUENCE</scope>
    <source>
        <strain evidence="7">Ellin6076</strain>
    </source>
</reference>
<dbReference type="InterPro" id="IPR010985">
    <property type="entry name" value="Ribbon_hlx_hlx"/>
</dbReference>
<keyword evidence="2" id="KW-1277">Toxin-antitoxin system</keyword>
<dbReference type="InterPro" id="IPR014795">
    <property type="entry name" value="TacA_1-like"/>
</dbReference>
<evidence type="ECO:0000256" key="1">
    <source>
        <dbReference type="ARBA" id="ARBA00022491"/>
    </source>
</evidence>
<dbReference type="eggNOG" id="COG4453">
    <property type="taxonomic scope" value="Bacteria"/>
</dbReference>
<comment type="similarity">
    <text evidence="6">Belongs to the TacA antitoxin family.</text>
</comment>
<dbReference type="EMBL" id="CP000473">
    <property type="protein sequence ID" value="ABJ82294.1"/>
    <property type="molecule type" value="Genomic_DNA"/>
</dbReference>
<sequence>MATSLPEQPKDRRFQLRATAREETLIRVAAERRGINVTEFILGAAREKAEESLTDQTKFVLDEKQWKQFMEALDRPAREKPRLKKLFAEPHVAKRRS</sequence>
<dbReference type="OrthoDB" id="574265at2"/>
<evidence type="ECO:0000256" key="5">
    <source>
        <dbReference type="ARBA" id="ARBA00023163"/>
    </source>
</evidence>